<geneLocation type="plasmid" evidence="1">
    <name>pLPU83b</name>
</geneLocation>
<keyword evidence="1" id="KW-0614">Plasmid</keyword>
<organism evidence="1 2">
    <name type="scientific">Rhizobium favelukesii</name>
    <dbReference type="NCBI Taxonomy" id="348824"/>
    <lineage>
        <taxon>Bacteria</taxon>
        <taxon>Pseudomonadati</taxon>
        <taxon>Pseudomonadota</taxon>
        <taxon>Alphaproteobacteria</taxon>
        <taxon>Hyphomicrobiales</taxon>
        <taxon>Rhizobiaceae</taxon>
        <taxon>Rhizobium/Agrobacterium group</taxon>
        <taxon>Rhizobium</taxon>
    </lineage>
</organism>
<protein>
    <submittedName>
        <fullName evidence="1">Uncharacterized protein</fullName>
    </submittedName>
</protein>
<dbReference type="EMBL" id="CBYB010000058">
    <property type="protein sequence ID" value="CDM60557.1"/>
    <property type="molecule type" value="Genomic_DNA"/>
</dbReference>
<dbReference type="Proteomes" id="UP000019443">
    <property type="component" value="Unassembled WGS sequence"/>
</dbReference>
<gene>
    <name evidence="1" type="ORF">LPU83_pLPU83b_0577</name>
</gene>
<keyword evidence="2" id="KW-1185">Reference proteome</keyword>
<proteinExistence type="predicted"/>
<name>W6RHA2_9HYPH</name>
<accession>W6RHA2</accession>
<sequence length="88" mass="9922">MASGIDAADYRPDTWLNLIDRDRNTVMHSAAAYTLGTGTVQVRSIFPGLLQLFKKFLDIIVEKSFLAVPMHKFNAHASVRASRRERLC</sequence>
<comment type="caution">
    <text evidence="1">The sequence shown here is derived from an EMBL/GenBank/DDBJ whole genome shotgun (WGS) entry which is preliminary data.</text>
</comment>
<dbReference type="AlphaFoldDB" id="W6RHA2"/>
<evidence type="ECO:0000313" key="2">
    <source>
        <dbReference type="Proteomes" id="UP000019443"/>
    </source>
</evidence>
<evidence type="ECO:0000313" key="1">
    <source>
        <dbReference type="EMBL" id="CDM60557.1"/>
    </source>
</evidence>
<reference evidence="1" key="1">
    <citation type="submission" date="2013-11" db="EMBL/GenBank/DDBJ databases">
        <title>Draft genome sequence of the broad-host-range Rhizobium sp. LPU83 strain, a member of the low-genetic diversity Oregon-like Rhizobium sp. group.</title>
        <authorList>
            <person name="Wibberg D."/>
            <person name="Puehler A."/>
            <person name="Schlueter A."/>
        </authorList>
    </citation>
    <scope>NUCLEOTIDE SEQUENCE [LARGE SCALE GENOMIC DNA]</scope>
    <source>
        <strain evidence="1">LPU83</strain>
        <plasmid evidence="1">pLPU83b</plasmid>
    </source>
</reference>